<dbReference type="SUPFAM" id="SSF82671">
    <property type="entry name" value="SEA domain"/>
    <property type="match status" value="1"/>
</dbReference>
<name>A0A448XA43_9PLAT</name>
<reference evidence="1" key="1">
    <citation type="submission" date="2018-11" db="EMBL/GenBank/DDBJ databases">
        <authorList>
            <consortium name="Pathogen Informatics"/>
        </authorList>
    </citation>
    <scope>NUCLEOTIDE SEQUENCE</scope>
</reference>
<feature type="non-terminal residue" evidence="1">
    <location>
        <position position="1"/>
    </location>
</feature>
<organism evidence="1 2">
    <name type="scientific">Protopolystoma xenopodis</name>
    <dbReference type="NCBI Taxonomy" id="117903"/>
    <lineage>
        <taxon>Eukaryota</taxon>
        <taxon>Metazoa</taxon>
        <taxon>Spiralia</taxon>
        <taxon>Lophotrochozoa</taxon>
        <taxon>Platyhelminthes</taxon>
        <taxon>Monogenea</taxon>
        <taxon>Polyopisthocotylea</taxon>
        <taxon>Polystomatidea</taxon>
        <taxon>Polystomatidae</taxon>
        <taxon>Protopolystoma</taxon>
    </lineage>
</organism>
<accession>A0A448XA43</accession>
<proteinExistence type="predicted"/>
<dbReference type="EMBL" id="CAAALY010128846">
    <property type="protein sequence ID" value="VEL31982.1"/>
    <property type="molecule type" value="Genomic_DNA"/>
</dbReference>
<dbReference type="InterPro" id="IPR036364">
    <property type="entry name" value="SEA_dom_sf"/>
</dbReference>
<dbReference type="AlphaFoldDB" id="A0A448XA43"/>
<evidence type="ECO:0000313" key="1">
    <source>
        <dbReference type="EMBL" id="VEL31982.1"/>
    </source>
</evidence>
<keyword evidence="2" id="KW-1185">Reference proteome</keyword>
<sequence>QRRLKAVSSVLHREWKYAVTFVGKVYDSTGNPAIYKPSHATFGSAAFNDAEKDICDFIKIASAQNKKINDGFFGCRVGSLKNGSLVVTLVADYKMASIPILTNLQFAEVIKALLTSAPKSSNLNYDLKASISGMSTVLKW</sequence>
<protein>
    <recommendedName>
        <fullName evidence="3">SEA domain-containing protein</fullName>
    </recommendedName>
</protein>
<evidence type="ECO:0000313" key="2">
    <source>
        <dbReference type="Proteomes" id="UP000784294"/>
    </source>
</evidence>
<comment type="caution">
    <text evidence="1">The sequence shown here is derived from an EMBL/GenBank/DDBJ whole genome shotgun (WGS) entry which is preliminary data.</text>
</comment>
<dbReference type="Proteomes" id="UP000784294">
    <property type="component" value="Unassembled WGS sequence"/>
</dbReference>
<gene>
    <name evidence="1" type="ORF">PXEA_LOCUS25422</name>
</gene>
<evidence type="ECO:0008006" key="3">
    <source>
        <dbReference type="Google" id="ProtNLM"/>
    </source>
</evidence>